<feature type="domain" description="PD-(D/E)XK nuclease-like" evidence="1">
    <location>
        <begin position="11"/>
        <end position="97"/>
    </location>
</feature>
<name>A0A066XMZ0_COLSU</name>
<evidence type="ECO:0000313" key="3">
    <source>
        <dbReference type="Proteomes" id="UP000027238"/>
    </source>
</evidence>
<reference evidence="3" key="1">
    <citation type="journal article" date="2014" name="Genome Announc.">
        <title>Draft genome sequence of Colletotrichum sublineola, a destructive pathogen of cultivated sorghum.</title>
        <authorList>
            <person name="Baroncelli R."/>
            <person name="Sanz-Martin J.M."/>
            <person name="Rech G.E."/>
            <person name="Sukno S.A."/>
            <person name="Thon M.R."/>
        </authorList>
    </citation>
    <scope>NUCLEOTIDE SEQUENCE [LARGE SCALE GENOMIC DNA]</scope>
    <source>
        <strain evidence="3">TX430BB</strain>
    </source>
</reference>
<evidence type="ECO:0000259" key="1">
    <source>
        <dbReference type="Pfam" id="PF20516"/>
    </source>
</evidence>
<evidence type="ECO:0000313" key="2">
    <source>
        <dbReference type="EMBL" id="KDN70257.1"/>
    </source>
</evidence>
<gene>
    <name evidence="2" type="ORF">CSUB01_12068</name>
</gene>
<proteinExistence type="predicted"/>
<accession>A0A066XMZ0</accession>
<dbReference type="AlphaFoldDB" id="A0A066XMZ0"/>
<dbReference type="OrthoDB" id="4161186at2759"/>
<keyword evidence="3" id="KW-1185">Reference proteome</keyword>
<dbReference type="InterPro" id="IPR046797">
    <property type="entry name" value="PDDEXK_12"/>
</dbReference>
<dbReference type="Pfam" id="PF20516">
    <property type="entry name" value="PDDEXK_12"/>
    <property type="match status" value="1"/>
</dbReference>
<dbReference type="Proteomes" id="UP000027238">
    <property type="component" value="Unassembled WGS sequence"/>
</dbReference>
<dbReference type="HOGENOM" id="CLU_2170916_0_0_1"/>
<protein>
    <recommendedName>
        <fullName evidence="1">PD-(D/E)XK nuclease-like domain-containing protein</fullName>
    </recommendedName>
</protein>
<sequence>MVFFYSAASLTTSAVLKQDAVPKGTKVDYNMSIWPVGPDNELSVLVDDYVRVNPFATRTYTTLPHKPNTPLAISIKTKSLSAELNSGPPQLTLWLISALVAILIHRRHKR</sequence>
<organism evidence="2 3">
    <name type="scientific">Colletotrichum sublineola</name>
    <name type="common">Sorghum anthracnose fungus</name>
    <dbReference type="NCBI Taxonomy" id="1173701"/>
    <lineage>
        <taxon>Eukaryota</taxon>
        <taxon>Fungi</taxon>
        <taxon>Dikarya</taxon>
        <taxon>Ascomycota</taxon>
        <taxon>Pezizomycotina</taxon>
        <taxon>Sordariomycetes</taxon>
        <taxon>Hypocreomycetidae</taxon>
        <taxon>Glomerellales</taxon>
        <taxon>Glomerellaceae</taxon>
        <taxon>Colletotrichum</taxon>
        <taxon>Colletotrichum graminicola species complex</taxon>
    </lineage>
</organism>
<comment type="caution">
    <text evidence="2">The sequence shown here is derived from an EMBL/GenBank/DDBJ whole genome shotgun (WGS) entry which is preliminary data.</text>
</comment>
<dbReference type="EMBL" id="JMSE01000372">
    <property type="protein sequence ID" value="KDN70257.1"/>
    <property type="molecule type" value="Genomic_DNA"/>
</dbReference>